<feature type="non-terminal residue" evidence="1">
    <location>
        <position position="99"/>
    </location>
</feature>
<comment type="caution">
    <text evidence="1">The sequence shown here is derived from an EMBL/GenBank/DDBJ whole genome shotgun (WGS) entry which is preliminary data.</text>
</comment>
<keyword evidence="2" id="KW-1185">Reference proteome</keyword>
<dbReference type="Proteomes" id="UP001162483">
    <property type="component" value="Unassembled WGS sequence"/>
</dbReference>
<evidence type="ECO:0000313" key="2">
    <source>
        <dbReference type="Proteomes" id="UP001162483"/>
    </source>
</evidence>
<evidence type="ECO:0000313" key="1">
    <source>
        <dbReference type="EMBL" id="CAI9587553.1"/>
    </source>
</evidence>
<organism evidence="1 2">
    <name type="scientific">Staurois parvus</name>
    <dbReference type="NCBI Taxonomy" id="386267"/>
    <lineage>
        <taxon>Eukaryota</taxon>
        <taxon>Metazoa</taxon>
        <taxon>Chordata</taxon>
        <taxon>Craniata</taxon>
        <taxon>Vertebrata</taxon>
        <taxon>Euteleostomi</taxon>
        <taxon>Amphibia</taxon>
        <taxon>Batrachia</taxon>
        <taxon>Anura</taxon>
        <taxon>Neobatrachia</taxon>
        <taxon>Ranoidea</taxon>
        <taxon>Ranidae</taxon>
        <taxon>Staurois</taxon>
    </lineage>
</organism>
<sequence length="99" mass="11019">MDSRVRDTQRRSPCTSLENAARMETSVPSMVAFSSVGGVPLELMAPALGSAFLCAGGFHVDFHADPQWRHPHRCEPSVKARYTPMQVAFDPFLHCVLRF</sequence>
<proteinExistence type="predicted"/>
<accession>A0ABN9EW32</accession>
<reference evidence="1" key="1">
    <citation type="submission" date="2023-05" db="EMBL/GenBank/DDBJ databases">
        <authorList>
            <person name="Stuckert A."/>
        </authorList>
    </citation>
    <scope>NUCLEOTIDE SEQUENCE</scope>
</reference>
<gene>
    <name evidence="1" type="ORF">SPARVUS_LOCUS10579441</name>
</gene>
<protein>
    <submittedName>
        <fullName evidence="1">Uncharacterized protein</fullName>
    </submittedName>
</protein>
<dbReference type="EMBL" id="CATNWA010015859">
    <property type="protein sequence ID" value="CAI9587553.1"/>
    <property type="molecule type" value="Genomic_DNA"/>
</dbReference>
<name>A0ABN9EW32_9NEOB</name>